<dbReference type="Proteomes" id="UP000256829">
    <property type="component" value="Unassembled WGS sequence"/>
</dbReference>
<dbReference type="SUPFAM" id="SSF56935">
    <property type="entry name" value="Porins"/>
    <property type="match status" value="1"/>
</dbReference>
<feature type="signal peptide" evidence="2">
    <location>
        <begin position="1"/>
        <end position="35"/>
    </location>
</feature>
<dbReference type="AlphaFoldDB" id="A0A3D8VBQ1"/>
<dbReference type="InterPro" id="IPR045748">
    <property type="entry name" value="DcaP"/>
</dbReference>
<sequence>MSASIASTSKAATVRRRPLAAALLIALALPGVAFAQTAKEKELEARVAQLEAMVQQLVAQQQQQQTQISEVKTAQATAPAAPAAAAAPATATAGAPKVSPIQGTTITPTANPNSKFYYGGFIKLDASVTSTNDGDIPDGTVGRLFYVPKAIPVGQGHLREGGTDTDMGANFSRFWFGVDSDTDNGDKLKAYLEFDLFGGGSTAFTGNEIATNTYALTLRQAYVQWNNWLAGQAWTNFQDTAALPDTVDFLGPTEGTVFVRQAQLRYTNGPWSFSMENPETVYTPFNGNMAQIAGDDGPMPDLTARYTMKGDWGHFGIAGLVRQLKYQTAGVAATPTAPARPAVEDDTTGYGISVSGKFNLGKNDDIRYMVTGGSGIGRYIGLALNNDAVLDSTGDLDNIDVIAGFVGWRHVFSPKLRTNLFYSRADYDQNTDFTGLGITKGAQSAHLNLIYTPLPKLDLGAELIWGQRELENGDRGELNRLQTHVKYNF</sequence>
<reference evidence="3 4" key="1">
    <citation type="submission" date="2018-08" db="EMBL/GenBank/DDBJ databases">
        <title>Lysobacter soli KCTC 22011, whole genome shotgun sequence.</title>
        <authorList>
            <person name="Zhang X."/>
            <person name="Feng G."/>
            <person name="Zhu H."/>
        </authorList>
    </citation>
    <scope>NUCLEOTIDE SEQUENCE [LARGE SCALE GENOMIC DNA]</scope>
    <source>
        <strain evidence="3 4">KCTC 22011</strain>
    </source>
</reference>
<keyword evidence="2" id="KW-0732">Signal</keyword>
<organism evidence="3 4">
    <name type="scientific">Lysobacter soli</name>
    <dbReference type="NCBI Taxonomy" id="453783"/>
    <lineage>
        <taxon>Bacteria</taxon>
        <taxon>Pseudomonadati</taxon>
        <taxon>Pseudomonadota</taxon>
        <taxon>Gammaproteobacteria</taxon>
        <taxon>Lysobacterales</taxon>
        <taxon>Lysobacteraceae</taxon>
        <taxon>Lysobacter</taxon>
    </lineage>
</organism>
<evidence type="ECO:0000256" key="2">
    <source>
        <dbReference type="SAM" id="SignalP"/>
    </source>
</evidence>
<evidence type="ECO:0000313" key="4">
    <source>
        <dbReference type="Proteomes" id="UP000256829"/>
    </source>
</evidence>
<dbReference type="RefSeq" id="WP_115842773.1">
    <property type="nucleotide sequence ID" value="NZ_CP091317.1"/>
</dbReference>
<keyword evidence="4" id="KW-1185">Reference proteome</keyword>
<accession>A0A3D8VBQ1</accession>
<evidence type="ECO:0000313" key="3">
    <source>
        <dbReference type="EMBL" id="RDY66852.1"/>
    </source>
</evidence>
<feature type="coiled-coil region" evidence="1">
    <location>
        <begin position="40"/>
        <end position="67"/>
    </location>
</feature>
<keyword evidence="1" id="KW-0175">Coiled coil</keyword>
<dbReference type="Pfam" id="PF19577">
    <property type="entry name" value="DcaP"/>
    <property type="match status" value="1"/>
</dbReference>
<dbReference type="EMBL" id="QTJR01000007">
    <property type="protein sequence ID" value="RDY66852.1"/>
    <property type="molecule type" value="Genomic_DNA"/>
</dbReference>
<comment type="caution">
    <text evidence="3">The sequence shown here is derived from an EMBL/GenBank/DDBJ whole genome shotgun (WGS) entry which is preliminary data.</text>
</comment>
<evidence type="ECO:0000256" key="1">
    <source>
        <dbReference type="SAM" id="Coils"/>
    </source>
</evidence>
<protein>
    <recommendedName>
        <fullName evidence="5">Porin</fullName>
    </recommendedName>
</protein>
<proteinExistence type="predicted"/>
<feature type="chain" id="PRO_5017594360" description="Porin" evidence="2">
    <location>
        <begin position="36"/>
        <end position="489"/>
    </location>
</feature>
<evidence type="ECO:0008006" key="5">
    <source>
        <dbReference type="Google" id="ProtNLM"/>
    </source>
</evidence>
<name>A0A3D8VBQ1_9GAMM</name>
<gene>
    <name evidence="3" type="ORF">DX912_12135</name>
</gene>